<dbReference type="RefSeq" id="WP_095721521.1">
    <property type="nucleotide sequence ID" value="NZ_NTFS01000081.1"/>
</dbReference>
<reference evidence="1 2" key="1">
    <citation type="submission" date="2017-08" db="EMBL/GenBank/DDBJ databases">
        <title>Draft genome sequence of filamentous cyanobacterium Calothrix elsteri CCALA 953.</title>
        <authorList>
            <person name="Gagunashvili A.N."/>
            <person name="Elster J."/>
            <person name="Andresson O.S."/>
        </authorList>
    </citation>
    <scope>NUCLEOTIDE SEQUENCE [LARGE SCALE GENOMIC DNA]</scope>
    <source>
        <strain evidence="1 2">CCALA 953</strain>
    </source>
</reference>
<sequence>MYCQNLVFSRHAIQQMFYRRISKKEVEAVIVYGEVIEETPDDTPFPSYLIFDFAEGKPIHVVCSYDESTDTGYVVTAYIPDQNIWSNDFRTRKPRL</sequence>
<protein>
    <recommendedName>
        <fullName evidence="3">DUF4258 domain-containing protein</fullName>
    </recommendedName>
</protein>
<keyword evidence="2" id="KW-1185">Reference proteome</keyword>
<proteinExistence type="predicted"/>
<accession>A0A2A2TKK3</accession>
<gene>
    <name evidence="1" type="ORF">CK510_09775</name>
</gene>
<dbReference type="EMBL" id="NTFS01000081">
    <property type="protein sequence ID" value="PAX56984.1"/>
    <property type="molecule type" value="Genomic_DNA"/>
</dbReference>
<organism evidence="1 2">
    <name type="scientific">Brunnivagina elsteri CCALA 953</name>
    <dbReference type="NCBI Taxonomy" id="987040"/>
    <lineage>
        <taxon>Bacteria</taxon>
        <taxon>Bacillati</taxon>
        <taxon>Cyanobacteriota</taxon>
        <taxon>Cyanophyceae</taxon>
        <taxon>Nostocales</taxon>
        <taxon>Calotrichaceae</taxon>
        <taxon>Brunnivagina</taxon>
    </lineage>
</organism>
<dbReference type="AlphaFoldDB" id="A0A2A2TKK3"/>
<evidence type="ECO:0000313" key="1">
    <source>
        <dbReference type="EMBL" id="PAX56984.1"/>
    </source>
</evidence>
<evidence type="ECO:0008006" key="3">
    <source>
        <dbReference type="Google" id="ProtNLM"/>
    </source>
</evidence>
<evidence type="ECO:0000313" key="2">
    <source>
        <dbReference type="Proteomes" id="UP000218238"/>
    </source>
</evidence>
<dbReference type="Pfam" id="PF14076">
    <property type="entry name" value="DUF4258"/>
    <property type="match status" value="1"/>
</dbReference>
<dbReference type="InterPro" id="IPR025354">
    <property type="entry name" value="DUF4258"/>
</dbReference>
<name>A0A2A2TKK3_9CYAN</name>
<dbReference type="Proteomes" id="UP000218238">
    <property type="component" value="Unassembled WGS sequence"/>
</dbReference>
<dbReference type="OrthoDB" id="9791640at2"/>
<comment type="caution">
    <text evidence="1">The sequence shown here is derived from an EMBL/GenBank/DDBJ whole genome shotgun (WGS) entry which is preliminary data.</text>
</comment>